<dbReference type="EMBL" id="BTPD01000006">
    <property type="protein sequence ID" value="GMQ29527.1"/>
    <property type="molecule type" value="Genomic_DNA"/>
</dbReference>
<accession>A0ABQ6PRZ9</accession>
<comment type="caution">
    <text evidence="2">The sequence shown here is derived from an EMBL/GenBank/DDBJ whole genome shotgun (WGS) entry which is preliminary data.</text>
</comment>
<dbReference type="Pfam" id="PF14052">
    <property type="entry name" value="Caps_assemb_Wzi"/>
    <property type="match status" value="1"/>
</dbReference>
<dbReference type="Proteomes" id="UP001338309">
    <property type="component" value="Unassembled WGS sequence"/>
</dbReference>
<sequence length="602" mass="69138">MDEKRFGLKILKGIQVTLEEWAARIAAMPVPGSGRIGRKAERWGLVICLSLALFPLLLVGQTIPAGFPVLEEQARRSQLLGKNYLNYSFSSRPIRWEPGFSDSLIHNSEVGERPKKKENPKTVFKALPILNTTVFNSVRPYGWGNYGLQNGRGIQNLFSPGVFLKFHLLEIQLRPEIAFSQNQAFDGYPDIFSDNVNFARFRYWNFGDHPERFQGEFNRFVALGQSYFSLSLGKAEVGFGSQNIWWGPGQFSSLLFSNNSRGLNHFFLKTKSPANIGIGLLEAQMIFGRAEDSGLNPSQNVRLNEQYFRAFNGDWRYINGISIAFQPKFLKGLTMGFNRVFQQYNEDVENSFRGRVPVFEVFQKEKLFENGNSVIYDQQAQDQLVSVFFRFHNAKGRFEVYTEFGKHDHNFNWREFILNPEHTRAFLLGFQKLIPLASSDRMLQIKGEIIHQQESVNRHIRYPVLGVINTSWQTHYQVRGFTNYGQSLGAGIGVGSNAQILEVASVKEVSKWGVIVKRIENHQDFYYGALANSFAKKPWIDYSLGLLWDHQWKQLILSGKAELVQARNYQWQDEGISTRDFHSGYNPVSFFGQINLIYLFKN</sequence>
<proteinExistence type="predicted"/>
<evidence type="ECO:0000313" key="2">
    <source>
        <dbReference type="EMBL" id="GMQ29527.1"/>
    </source>
</evidence>
<gene>
    <name evidence="2" type="ORF">Aconfl_21700</name>
</gene>
<protein>
    <recommendedName>
        <fullName evidence="4">Capsule assembly protein Wzi</fullName>
    </recommendedName>
</protein>
<dbReference type="InterPro" id="IPR026950">
    <property type="entry name" value="Caps_assemb_Wzi"/>
</dbReference>
<name>A0ABQ6PRZ9_9BACT</name>
<dbReference type="Gene3D" id="2.40.160.130">
    <property type="entry name" value="Capsule assembly protein Wzi"/>
    <property type="match status" value="1"/>
</dbReference>
<evidence type="ECO:0000256" key="1">
    <source>
        <dbReference type="SAM" id="Phobius"/>
    </source>
</evidence>
<organism evidence="2 3">
    <name type="scientific">Algoriphagus confluentis</name>
    <dbReference type="NCBI Taxonomy" id="1697556"/>
    <lineage>
        <taxon>Bacteria</taxon>
        <taxon>Pseudomonadati</taxon>
        <taxon>Bacteroidota</taxon>
        <taxon>Cytophagia</taxon>
        <taxon>Cytophagales</taxon>
        <taxon>Cyclobacteriaceae</taxon>
        <taxon>Algoriphagus</taxon>
    </lineage>
</organism>
<dbReference type="InterPro" id="IPR038636">
    <property type="entry name" value="Wzi_sf"/>
</dbReference>
<reference evidence="2 3" key="1">
    <citation type="submission" date="2023-08" db="EMBL/GenBank/DDBJ databases">
        <title>Draft genome sequence of Algoriphagus confluentis.</title>
        <authorList>
            <person name="Takatani N."/>
            <person name="Hosokawa M."/>
            <person name="Sawabe T."/>
        </authorList>
    </citation>
    <scope>NUCLEOTIDE SEQUENCE [LARGE SCALE GENOMIC DNA]</scope>
    <source>
        <strain evidence="2 3">NBRC 111222</strain>
    </source>
</reference>
<evidence type="ECO:0008006" key="4">
    <source>
        <dbReference type="Google" id="ProtNLM"/>
    </source>
</evidence>
<keyword evidence="1" id="KW-0472">Membrane</keyword>
<keyword evidence="1" id="KW-1133">Transmembrane helix</keyword>
<evidence type="ECO:0000313" key="3">
    <source>
        <dbReference type="Proteomes" id="UP001338309"/>
    </source>
</evidence>
<keyword evidence="3" id="KW-1185">Reference proteome</keyword>
<keyword evidence="1" id="KW-0812">Transmembrane</keyword>
<feature type="transmembrane region" description="Helical" evidence="1">
    <location>
        <begin position="43"/>
        <end position="67"/>
    </location>
</feature>